<dbReference type="InterPro" id="IPR051057">
    <property type="entry name" value="PI-PLC_domain"/>
</dbReference>
<proteinExistence type="predicted"/>
<gene>
    <name evidence="16" type="ORF">JTE90_026730</name>
</gene>
<sequence>MISTISTYILFLPFATVSAIVFGPMPSWKAPERRMKVPEVRMKVPEVDQRCLECICQASSHCDESMRCHQAGGGYFCGPFVISWAYWYDSGRPGNRDKTHDFEVCLTNRKCAEESVRGYMRRYGRDCDNSGHVDCHDFARIHKLGFGHCSRNDIQYSEYWRQFQMCYRQNTQSADRANPTPSPTLKNVIVRHLGIAVSCRKPSKSESGPKEEVAAQQAHKYENFTMSVFPPLLLSLVILHTASAAVTGPLIFLTVSSLPSSDHRLVEINWVPEDEAMRDAIIHLYDADPDHNTSIPLMSVQPGSRGYFRTRYRFPEVVFTEANLTDACLHYWVRLTGYDRKVRATNCLRGRPKWMYESRGALSNLSLTDLMLPGTHNAGSYSADASAGTLMAKYLYTQEEDVWSQLVWGVRHLDLRVAYRRRVRGEEEEEFWITHSTFRTDLPVREVARQVRRFLLATREIVVMDFHRFVSGFRDRRSARQRHRELVTLLEEELGDLMIPAGFTSSAPLRLLWDTGRRLYVGYADEGARTRLSSRLFPAVRHLWADADTVKDLKSFLNRSVCGGARSGRLTSAMAQLTPTTSGVLFNVYGGLRQMADQVNRKIGEWFRDEWNDCANIVATDYFLGNNMVELAVATNAKRAAALKRIEETMR</sequence>
<protein>
    <recommendedName>
        <fullName evidence="4">lysozyme</fullName>
        <ecNumber evidence="4">3.2.1.17</ecNumber>
    </recommendedName>
</protein>
<dbReference type="GO" id="GO:0006629">
    <property type="term" value="P:lipid metabolic process"/>
    <property type="evidence" value="ECO:0007669"/>
    <property type="project" value="InterPro"/>
</dbReference>
<dbReference type="GO" id="GO:0003796">
    <property type="term" value="F:lysozyme activity"/>
    <property type="evidence" value="ECO:0007669"/>
    <property type="project" value="UniProtKB-EC"/>
</dbReference>
<evidence type="ECO:0000256" key="15">
    <source>
        <dbReference type="SAM" id="Phobius"/>
    </source>
</evidence>
<reference evidence="16 17" key="1">
    <citation type="journal article" date="2022" name="Nat. Ecol. Evol.">
        <title>A masculinizing supergene underlies an exaggerated male reproductive morph in a spider.</title>
        <authorList>
            <person name="Hendrickx F."/>
            <person name="De Corte Z."/>
            <person name="Sonet G."/>
            <person name="Van Belleghem S.M."/>
            <person name="Kostlbacher S."/>
            <person name="Vangestel C."/>
        </authorList>
    </citation>
    <scope>NUCLEOTIDE SEQUENCE [LARGE SCALE GENOMIC DNA]</scope>
    <source>
        <strain evidence="16">W744_W776</strain>
    </source>
</reference>
<dbReference type="InterPro" id="IPR017946">
    <property type="entry name" value="PLC-like_Pdiesterase_TIM-brl"/>
</dbReference>
<feature type="disulfide bond" evidence="14">
    <location>
        <begin position="51"/>
        <end position="135"/>
    </location>
</feature>
<comment type="subcellular location">
    <subcellularLocation>
        <location evidence="3">Secreted</location>
    </subcellularLocation>
</comment>
<comment type="caution">
    <text evidence="16">The sequence shown here is derived from an EMBL/GenBank/DDBJ whole genome shotgun (WGS) entry which is preliminary data.</text>
</comment>
<dbReference type="EMBL" id="JAFNEN010000792">
    <property type="protein sequence ID" value="KAG8177284.1"/>
    <property type="molecule type" value="Genomic_DNA"/>
</dbReference>
<dbReference type="GO" id="GO:0046872">
    <property type="term" value="F:metal ion binding"/>
    <property type="evidence" value="ECO:0007669"/>
    <property type="project" value="UniProtKB-KW"/>
</dbReference>
<dbReference type="PROSITE" id="PS51909">
    <property type="entry name" value="LYSOZYME_I"/>
    <property type="match status" value="1"/>
</dbReference>
<dbReference type="GO" id="GO:0031640">
    <property type="term" value="P:killing of cells of another organism"/>
    <property type="evidence" value="ECO:0007669"/>
    <property type="project" value="UniProtKB-KW"/>
</dbReference>
<dbReference type="InterPro" id="IPR023346">
    <property type="entry name" value="Lysozyme-like_dom_sf"/>
</dbReference>
<dbReference type="Gene3D" id="3.20.20.190">
    <property type="entry name" value="Phosphatidylinositol (PI) phosphodiesterase"/>
    <property type="match status" value="1"/>
</dbReference>
<evidence type="ECO:0000256" key="5">
    <source>
        <dbReference type="ARBA" id="ARBA00022525"/>
    </source>
</evidence>
<dbReference type="PANTHER" id="PTHR13593:SF103">
    <property type="entry name" value="RE10370P"/>
    <property type="match status" value="1"/>
</dbReference>
<name>A0AAV6TZV3_9ARAC</name>
<dbReference type="Pfam" id="PF05497">
    <property type="entry name" value="Destabilase"/>
    <property type="match status" value="1"/>
</dbReference>
<dbReference type="GO" id="GO:0016829">
    <property type="term" value="F:lyase activity"/>
    <property type="evidence" value="ECO:0007669"/>
    <property type="project" value="UniProtKB-KW"/>
</dbReference>
<keyword evidence="15" id="KW-0812">Transmembrane</keyword>
<accession>A0AAV6TZV3</accession>
<keyword evidence="5" id="KW-0964">Secreted</keyword>
<evidence type="ECO:0000256" key="6">
    <source>
        <dbReference type="ARBA" id="ARBA00022529"/>
    </source>
</evidence>
<dbReference type="PROSITE" id="PS50007">
    <property type="entry name" value="PIPLC_X_DOMAIN"/>
    <property type="match status" value="1"/>
</dbReference>
<comment type="catalytic activity">
    <reaction evidence="2">
        <text>Hydrolysis of (1-&gt;4)-beta-linkages between N-acetylmuramic acid and N-acetyl-D-glucosamine residues in a peptidoglycan and between N-acetyl-D-glucosamine residues in chitodextrins.</text>
        <dbReference type="EC" id="3.2.1.17"/>
    </reaction>
</comment>
<keyword evidence="8" id="KW-0479">Metal-binding</keyword>
<keyword evidence="15" id="KW-1133">Transmembrane helix</keyword>
<feature type="disulfide bond" evidence="14">
    <location>
        <begin position="68"/>
        <end position="77"/>
    </location>
</feature>
<dbReference type="PROSITE" id="PS00018">
    <property type="entry name" value="EF_HAND_1"/>
    <property type="match status" value="1"/>
</dbReference>
<organism evidence="16 17">
    <name type="scientific">Oedothorax gibbosus</name>
    <dbReference type="NCBI Taxonomy" id="931172"/>
    <lineage>
        <taxon>Eukaryota</taxon>
        <taxon>Metazoa</taxon>
        <taxon>Ecdysozoa</taxon>
        <taxon>Arthropoda</taxon>
        <taxon>Chelicerata</taxon>
        <taxon>Arachnida</taxon>
        <taxon>Araneae</taxon>
        <taxon>Araneomorphae</taxon>
        <taxon>Entelegynae</taxon>
        <taxon>Araneoidea</taxon>
        <taxon>Linyphiidae</taxon>
        <taxon>Erigoninae</taxon>
        <taxon>Oedothorax</taxon>
    </lineage>
</organism>
<keyword evidence="13" id="KW-0326">Glycosidase</keyword>
<dbReference type="PANTHER" id="PTHR13593">
    <property type="match status" value="1"/>
</dbReference>
<evidence type="ECO:0000256" key="9">
    <source>
        <dbReference type="ARBA" id="ARBA00022801"/>
    </source>
</evidence>
<keyword evidence="15" id="KW-0472">Membrane</keyword>
<dbReference type="AlphaFoldDB" id="A0AAV6TZV3"/>
<evidence type="ECO:0000256" key="7">
    <source>
        <dbReference type="ARBA" id="ARBA00022638"/>
    </source>
</evidence>
<evidence type="ECO:0000256" key="3">
    <source>
        <dbReference type="ARBA" id="ARBA00004613"/>
    </source>
</evidence>
<evidence type="ECO:0000256" key="14">
    <source>
        <dbReference type="PIRSR" id="PIRSR608597-3"/>
    </source>
</evidence>
<dbReference type="InterPro" id="IPR018247">
    <property type="entry name" value="EF_Hand_1_Ca_BS"/>
</dbReference>
<dbReference type="GO" id="GO:0005576">
    <property type="term" value="C:extracellular region"/>
    <property type="evidence" value="ECO:0007669"/>
    <property type="project" value="UniProtKB-SubCell"/>
</dbReference>
<dbReference type="CDD" id="cd16890">
    <property type="entry name" value="lyz_i"/>
    <property type="match status" value="1"/>
</dbReference>
<keyword evidence="11 14" id="KW-1015">Disulfide bond</keyword>
<feature type="disulfide bond" evidence="14">
    <location>
        <begin position="56"/>
        <end position="62"/>
    </location>
</feature>
<dbReference type="GO" id="GO:0008081">
    <property type="term" value="F:phosphoric diester hydrolase activity"/>
    <property type="evidence" value="ECO:0007669"/>
    <property type="project" value="InterPro"/>
</dbReference>
<keyword evidence="10" id="KW-0460">Magnesium</keyword>
<dbReference type="EC" id="3.2.1.17" evidence="4"/>
<dbReference type="Proteomes" id="UP000827092">
    <property type="component" value="Unassembled WGS sequence"/>
</dbReference>
<evidence type="ECO:0000256" key="13">
    <source>
        <dbReference type="ARBA" id="ARBA00023295"/>
    </source>
</evidence>
<evidence type="ECO:0000256" key="8">
    <source>
        <dbReference type="ARBA" id="ARBA00022723"/>
    </source>
</evidence>
<dbReference type="Gene3D" id="1.10.530.10">
    <property type="match status" value="1"/>
</dbReference>
<feature type="disulfide bond" evidence="14">
    <location>
        <begin position="105"/>
        <end position="111"/>
    </location>
</feature>
<evidence type="ECO:0000256" key="2">
    <source>
        <dbReference type="ARBA" id="ARBA00000632"/>
    </source>
</evidence>
<keyword evidence="17" id="KW-1185">Reference proteome</keyword>
<keyword evidence="6" id="KW-0929">Antimicrobial</keyword>
<evidence type="ECO:0000256" key="4">
    <source>
        <dbReference type="ARBA" id="ARBA00012732"/>
    </source>
</evidence>
<dbReference type="SUPFAM" id="SSF53955">
    <property type="entry name" value="Lysozyme-like"/>
    <property type="match status" value="1"/>
</dbReference>
<evidence type="ECO:0000313" key="16">
    <source>
        <dbReference type="EMBL" id="KAG8177284.1"/>
    </source>
</evidence>
<keyword evidence="9" id="KW-0378">Hydrolase</keyword>
<dbReference type="GO" id="GO:0042742">
    <property type="term" value="P:defense response to bacterium"/>
    <property type="evidence" value="ECO:0007669"/>
    <property type="project" value="UniProtKB-KW"/>
</dbReference>
<evidence type="ECO:0000256" key="1">
    <source>
        <dbReference type="ARBA" id="ARBA00000110"/>
    </source>
</evidence>
<keyword evidence="12" id="KW-0456">Lyase</keyword>
<comment type="catalytic activity">
    <reaction evidence="1">
        <text>an N-(acyl)-sphingosylphosphoethanolamine = an N-(acyl)-sphingosyl-1,3-cyclic phosphate + ethanolamine</text>
        <dbReference type="Rhea" id="RHEA:60648"/>
        <dbReference type="ChEBI" id="CHEBI:57603"/>
        <dbReference type="ChEBI" id="CHEBI:143891"/>
        <dbReference type="ChEBI" id="CHEBI:143892"/>
    </reaction>
</comment>
<dbReference type="SUPFAM" id="SSF51695">
    <property type="entry name" value="PLC-like phosphodiesterases"/>
    <property type="match status" value="1"/>
</dbReference>
<feature type="transmembrane region" description="Helical" evidence="15">
    <location>
        <begin position="6"/>
        <end position="25"/>
    </location>
</feature>
<evidence type="ECO:0000313" key="17">
    <source>
        <dbReference type="Proteomes" id="UP000827092"/>
    </source>
</evidence>
<keyword evidence="7" id="KW-0081">Bacteriolytic enzyme</keyword>
<evidence type="ECO:0000256" key="10">
    <source>
        <dbReference type="ARBA" id="ARBA00022842"/>
    </source>
</evidence>
<dbReference type="InterPro" id="IPR008597">
    <property type="entry name" value="Invert_lysozyme"/>
</dbReference>
<evidence type="ECO:0000256" key="11">
    <source>
        <dbReference type="ARBA" id="ARBA00023157"/>
    </source>
</evidence>
<evidence type="ECO:0000256" key="12">
    <source>
        <dbReference type="ARBA" id="ARBA00023239"/>
    </source>
</evidence>